<dbReference type="FunCoup" id="A0LLF0">
    <property type="interactions" value="321"/>
</dbReference>
<dbReference type="eggNOG" id="COG0053">
    <property type="taxonomic scope" value="Bacteria"/>
</dbReference>
<accession>A0LLF0</accession>
<keyword evidence="5 7" id="KW-1133">Transmembrane helix</keyword>
<dbReference type="InParanoid" id="A0LLF0"/>
<dbReference type="InterPro" id="IPR058533">
    <property type="entry name" value="Cation_efflux_TM"/>
</dbReference>
<feature type="transmembrane region" description="Helical" evidence="7">
    <location>
        <begin position="12"/>
        <end position="33"/>
    </location>
</feature>
<dbReference type="GO" id="GO:0015086">
    <property type="term" value="F:cadmium ion transmembrane transporter activity"/>
    <property type="evidence" value="ECO:0007669"/>
    <property type="project" value="TreeGrafter"/>
</dbReference>
<dbReference type="STRING" id="335543.Sfum_2574"/>
<dbReference type="InterPro" id="IPR050291">
    <property type="entry name" value="CDF_Transporter"/>
</dbReference>
<evidence type="ECO:0000256" key="2">
    <source>
        <dbReference type="ARBA" id="ARBA00008114"/>
    </source>
</evidence>
<dbReference type="GO" id="GO:0005886">
    <property type="term" value="C:plasma membrane"/>
    <property type="evidence" value="ECO:0007669"/>
    <property type="project" value="TreeGrafter"/>
</dbReference>
<dbReference type="EMBL" id="CP000478">
    <property type="protein sequence ID" value="ABK18252.1"/>
    <property type="molecule type" value="Genomic_DNA"/>
</dbReference>
<dbReference type="OrthoDB" id="9806522at2"/>
<feature type="domain" description="Cation efflux protein transmembrane" evidence="8">
    <location>
        <begin position="13"/>
        <end position="213"/>
    </location>
</feature>
<keyword evidence="4 7" id="KW-0812">Transmembrane</keyword>
<feature type="transmembrane region" description="Helical" evidence="7">
    <location>
        <begin position="39"/>
        <end position="59"/>
    </location>
</feature>
<feature type="transmembrane region" description="Helical" evidence="7">
    <location>
        <begin position="157"/>
        <end position="177"/>
    </location>
</feature>
<sequence precursor="true">MKSTHRKKSRAAMISVLSNATLVALKIVVGVYIGSVSVISEAIHSGVDLLAAAIAYLAVRTSGRPPDRKHPFGHGKFENISGTVEALLIFLAAAWIVRESVQKLRHPEPIGVAALGVGIMLLSAAVNVIVSRMLFRVARETDSVALEADAWHLRTDVYTSVGVMAGLGIIWIGGIYFPTVELGWVDPVAAIGVAVLIIKAALDLTLKSARDLLDVSLPSEEESIIRRQISEHAPNIRGVRRLRTRKAGSTRFVELTILVDSEMTVGESHCIADVITQAIQERYQGVIVTIHIEPWKPHGSRRGSGSPERE</sequence>
<feature type="transmembrane region" description="Helical" evidence="7">
    <location>
        <begin position="80"/>
        <end position="98"/>
    </location>
</feature>
<evidence type="ECO:0000259" key="8">
    <source>
        <dbReference type="Pfam" id="PF01545"/>
    </source>
</evidence>
<evidence type="ECO:0000256" key="4">
    <source>
        <dbReference type="ARBA" id="ARBA00022692"/>
    </source>
</evidence>
<dbReference type="SUPFAM" id="SSF160240">
    <property type="entry name" value="Cation efflux protein cytoplasmic domain-like"/>
    <property type="match status" value="1"/>
</dbReference>
<dbReference type="PANTHER" id="PTHR43840">
    <property type="entry name" value="MITOCHONDRIAL METAL TRANSPORTER 1-RELATED"/>
    <property type="match status" value="1"/>
</dbReference>
<dbReference type="HOGENOM" id="CLU_013430_3_0_7"/>
<dbReference type="NCBIfam" id="TIGR01297">
    <property type="entry name" value="CDF"/>
    <property type="match status" value="1"/>
</dbReference>
<gene>
    <name evidence="10" type="ordered locus">Sfum_2574</name>
</gene>
<protein>
    <submittedName>
        <fullName evidence="10">Cation diffusion facilitator family transporter</fullName>
    </submittedName>
</protein>
<dbReference type="InterPro" id="IPR027470">
    <property type="entry name" value="Cation_efflux_CTD"/>
</dbReference>
<dbReference type="AlphaFoldDB" id="A0LLF0"/>
<reference evidence="10 11" key="1">
    <citation type="submission" date="2006-10" db="EMBL/GenBank/DDBJ databases">
        <title>Complete sequence of Syntrophobacter fumaroxidans MPOB.</title>
        <authorList>
            <consortium name="US DOE Joint Genome Institute"/>
            <person name="Copeland A."/>
            <person name="Lucas S."/>
            <person name="Lapidus A."/>
            <person name="Barry K."/>
            <person name="Detter J.C."/>
            <person name="Glavina del Rio T."/>
            <person name="Hammon N."/>
            <person name="Israni S."/>
            <person name="Pitluck S."/>
            <person name="Goltsman E.G."/>
            <person name="Martinez M."/>
            <person name="Schmutz J."/>
            <person name="Larimer F."/>
            <person name="Land M."/>
            <person name="Hauser L."/>
            <person name="Kyrpides N."/>
            <person name="Kim E."/>
            <person name="Boone D.R."/>
            <person name="Brockman F."/>
            <person name="Culley D."/>
            <person name="Ferry J."/>
            <person name="Gunsalus R."/>
            <person name="McInerney M.J."/>
            <person name="Morrison M."/>
            <person name="Plugge C."/>
            <person name="Rohlin L."/>
            <person name="Scholten J."/>
            <person name="Sieber J."/>
            <person name="Stams A.J.M."/>
            <person name="Worm P."/>
            <person name="Henstra A.M."/>
            <person name="Richardson P."/>
        </authorList>
    </citation>
    <scope>NUCLEOTIDE SEQUENCE [LARGE SCALE GENOMIC DNA]</scope>
    <source>
        <strain evidence="11">DSM 10017 / MPOB</strain>
    </source>
</reference>
<evidence type="ECO:0000256" key="6">
    <source>
        <dbReference type="ARBA" id="ARBA00023136"/>
    </source>
</evidence>
<evidence type="ECO:0000256" key="1">
    <source>
        <dbReference type="ARBA" id="ARBA00004141"/>
    </source>
</evidence>
<dbReference type="Gene3D" id="3.30.70.1350">
    <property type="entry name" value="Cation efflux protein, cytoplasmic domain"/>
    <property type="match status" value="1"/>
</dbReference>
<dbReference type="GO" id="GO:0015341">
    <property type="term" value="F:zinc efflux antiporter activity"/>
    <property type="evidence" value="ECO:0007669"/>
    <property type="project" value="TreeGrafter"/>
</dbReference>
<evidence type="ECO:0000313" key="11">
    <source>
        <dbReference type="Proteomes" id="UP000001784"/>
    </source>
</evidence>
<dbReference type="SUPFAM" id="SSF161111">
    <property type="entry name" value="Cation efflux protein transmembrane domain-like"/>
    <property type="match status" value="1"/>
</dbReference>
<dbReference type="PANTHER" id="PTHR43840:SF15">
    <property type="entry name" value="MITOCHONDRIAL METAL TRANSPORTER 1-RELATED"/>
    <property type="match status" value="1"/>
</dbReference>
<dbReference type="InterPro" id="IPR027469">
    <property type="entry name" value="Cation_efflux_TMD_sf"/>
</dbReference>
<name>A0LLF0_SYNFM</name>
<evidence type="ECO:0000313" key="10">
    <source>
        <dbReference type="EMBL" id="ABK18252.1"/>
    </source>
</evidence>
<evidence type="ECO:0000256" key="7">
    <source>
        <dbReference type="SAM" id="Phobius"/>
    </source>
</evidence>
<feature type="transmembrane region" description="Helical" evidence="7">
    <location>
        <begin position="110"/>
        <end position="130"/>
    </location>
</feature>
<dbReference type="Proteomes" id="UP000001784">
    <property type="component" value="Chromosome"/>
</dbReference>
<dbReference type="FunFam" id="1.20.1510.10:FF:000006">
    <property type="entry name" value="Divalent cation efflux transporter"/>
    <property type="match status" value="1"/>
</dbReference>
<keyword evidence="11" id="KW-1185">Reference proteome</keyword>
<proteinExistence type="inferred from homology"/>
<evidence type="ECO:0000259" key="9">
    <source>
        <dbReference type="Pfam" id="PF16916"/>
    </source>
</evidence>
<comment type="similarity">
    <text evidence="2">Belongs to the cation diffusion facilitator (CDF) transporter (TC 2.A.4) family.</text>
</comment>
<dbReference type="RefSeq" id="WP_011699420.1">
    <property type="nucleotide sequence ID" value="NC_008554.1"/>
</dbReference>
<dbReference type="InterPro" id="IPR036837">
    <property type="entry name" value="Cation_efflux_CTD_sf"/>
</dbReference>
<organism evidence="10 11">
    <name type="scientific">Syntrophobacter fumaroxidans (strain DSM 10017 / MPOB)</name>
    <dbReference type="NCBI Taxonomy" id="335543"/>
    <lineage>
        <taxon>Bacteria</taxon>
        <taxon>Pseudomonadati</taxon>
        <taxon>Thermodesulfobacteriota</taxon>
        <taxon>Syntrophobacteria</taxon>
        <taxon>Syntrophobacterales</taxon>
        <taxon>Syntrophobacteraceae</taxon>
        <taxon>Syntrophobacter</taxon>
    </lineage>
</organism>
<dbReference type="Pfam" id="PF16916">
    <property type="entry name" value="ZT_dimer"/>
    <property type="match status" value="1"/>
</dbReference>
<dbReference type="Pfam" id="PF01545">
    <property type="entry name" value="Cation_efflux"/>
    <property type="match status" value="1"/>
</dbReference>
<dbReference type="GO" id="GO:0006882">
    <property type="term" value="P:intracellular zinc ion homeostasis"/>
    <property type="evidence" value="ECO:0007669"/>
    <property type="project" value="TreeGrafter"/>
</dbReference>
<evidence type="ECO:0000256" key="5">
    <source>
        <dbReference type="ARBA" id="ARBA00022989"/>
    </source>
</evidence>
<dbReference type="GO" id="GO:0015093">
    <property type="term" value="F:ferrous iron transmembrane transporter activity"/>
    <property type="evidence" value="ECO:0007669"/>
    <property type="project" value="TreeGrafter"/>
</dbReference>
<keyword evidence="6 7" id="KW-0472">Membrane</keyword>
<dbReference type="InterPro" id="IPR002524">
    <property type="entry name" value="Cation_efflux"/>
</dbReference>
<dbReference type="KEGG" id="sfu:Sfum_2574"/>
<feature type="domain" description="Cation efflux protein cytoplasmic" evidence="9">
    <location>
        <begin position="217"/>
        <end position="294"/>
    </location>
</feature>
<feature type="transmembrane region" description="Helical" evidence="7">
    <location>
        <begin position="183"/>
        <end position="202"/>
    </location>
</feature>
<dbReference type="Gene3D" id="1.20.1510.10">
    <property type="entry name" value="Cation efflux protein transmembrane domain"/>
    <property type="match status" value="1"/>
</dbReference>
<evidence type="ECO:0000256" key="3">
    <source>
        <dbReference type="ARBA" id="ARBA00022448"/>
    </source>
</evidence>
<comment type="subcellular location">
    <subcellularLocation>
        <location evidence="1">Membrane</location>
        <topology evidence="1">Multi-pass membrane protein</topology>
    </subcellularLocation>
</comment>
<keyword evidence="3" id="KW-0813">Transport</keyword>